<keyword evidence="11" id="KW-1185">Reference proteome</keyword>
<feature type="coiled-coil region" evidence="7">
    <location>
        <begin position="44"/>
        <end position="135"/>
    </location>
</feature>
<evidence type="ECO:0000256" key="3">
    <source>
        <dbReference type="ARBA" id="ARBA00022490"/>
    </source>
</evidence>
<feature type="region of interest" description="Disordered" evidence="8">
    <location>
        <begin position="391"/>
        <end position="437"/>
    </location>
</feature>
<comment type="similarity">
    <text evidence="2">Belongs to the nudE family.</text>
</comment>
<dbReference type="GO" id="GO:0007059">
    <property type="term" value="P:chromosome segregation"/>
    <property type="evidence" value="ECO:0007669"/>
    <property type="project" value="TreeGrafter"/>
</dbReference>
<evidence type="ECO:0000313" key="10">
    <source>
        <dbReference type="EMBL" id="KAJ3555316.1"/>
    </source>
</evidence>
<dbReference type="EMBL" id="JANIEX010001695">
    <property type="protein sequence ID" value="KAJ3555316.1"/>
    <property type="molecule type" value="Genomic_DNA"/>
</dbReference>
<dbReference type="AlphaFoldDB" id="A0AAD5VG28"/>
<gene>
    <name evidence="10" type="ORF">NP233_g12241</name>
</gene>
<feature type="compositionally biased region" description="Basic and acidic residues" evidence="8">
    <location>
        <begin position="684"/>
        <end position="696"/>
    </location>
</feature>
<comment type="subcellular location">
    <subcellularLocation>
        <location evidence="1">Cytoplasm</location>
        <location evidence="1">Cytoskeleton</location>
    </subcellularLocation>
</comment>
<dbReference type="InterPro" id="IPR006964">
    <property type="entry name" value="NUDE_dom"/>
</dbReference>
<name>A0AAD5VG28_9AGAR</name>
<evidence type="ECO:0000256" key="7">
    <source>
        <dbReference type="SAM" id="Coils"/>
    </source>
</evidence>
<evidence type="ECO:0000256" key="6">
    <source>
        <dbReference type="ARBA" id="ARBA00023212"/>
    </source>
</evidence>
<dbReference type="GO" id="GO:0000132">
    <property type="term" value="P:establishment of mitotic spindle orientation"/>
    <property type="evidence" value="ECO:0007669"/>
    <property type="project" value="TreeGrafter"/>
</dbReference>
<reference evidence="10" key="1">
    <citation type="submission" date="2022-07" db="EMBL/GenBank/DDBJ databases">
        <title>Genome Sequence of Leucocoprinus birnbaumii.</title>
        <authorList>
            <person name="Buettner E."/>
        </authorList>
    </citation>
    <scope>NUCLEOTIDE SEQUENCE</scope>
    <source>
        <strain evidence="10">VT141</strain>
    </source>
</reference>
<dbReference type="GO" id="GO:0047496">
    <property type="term" value="P:vesicle transport along microtubule"/>
    <property type="evidence" value="ECO:0007669"/>
    <property type="project" value="TreeGrafter"/>
</dbReference>
<dbReference type="Proteomes" id="UP001213000">
    <property type="component" value="Unassembled WGS sequence"/>
</dbReference>
<feature type="compositionally biased region" description="Low complexity" evidence="8">
    <location>
        <begin position="600"/>
        <end position="616"/>
    </location>
</feature>
<dbReference type="PANTHER" id="PTHR10921:SF1">
    <property type="entry name" value="NUCLEAR DISTRIBUTION PROTEIN NUDE HOMOLOG"/>
    <property type="match status" value="1"/>
</dbReference>
<dbReference type="PANTHER" id="PTHR10921">
    <property type="entry name" value="NUCLEAR DISTRIBUTION PROTEIN NUDE HOMOLOG 1"/>
    <property type="match status" value="1"/>
</dbReference>
<dbReference type="GO" id="GO:0005871">
    <property type="term" value="C:kinesin complex"/>
    <property type="evidence" value="ECO:0007669"/>
    <property type="project" value="TreeGrafter"/>
</dbReference>
<dbReference type="Pfam" id="PF04880">
    <property type="entry name" value="NUDE_C"/>
    <property type="match status" value="1"/>
</dbReference>
<protein>
    <recommendedName>
        <fullName evidence="9">NUDE domain-containing protein</fullName>
    </recommendedName>
</protein>
<feature type="compositionally biased region" description="Low complexity" evidence="8">
    <location>
        <begin position="468"/>
        <end position="478"/>
    </location>
</feature>
<dbReference type="InterPro" id="IPR033494">
    <property type="entry name" value="NUDE"/>
</dbReference>
<dbReference type="Gene3D" id="6.10.250.1080">
    <property type="match status" value="1"/>
</dbReference>
<feature type="compositionally biased region" description="Low complexity" evidence="8">
    <location>
        <begin position="391"/>
        <end position="412"/>
    </location>
</feature>
<dbReference type="GO" id="GO:0007020">
    <property type="term" value="P:microtubule nucleation"/>
    <property type="evidence" value="ECO:0007669"/>
    <property type="project" value="TreeGrafter"/>
</dbReference>
<evidence type="ECO:0000256" key="5">
    <source>
        <dbReference type="ARBA" id="ARBA00023054"/>
    </source>
</evidence>
<feature type="compositionally biased region" description="Polar residues" evidence="8">
    <location>
        <begin position="668"/>
        <end position="679"/>
    </location>
</feature>
<dbReference type="GO" id="GO:0000776">
    <property type="term" value="C:kinetochore"/>
    <property type="evidence" value="ECO:0007669"/>
    <property type="project" value="TreeGrafter"/>
</dbReference>
<dbReference type="GO" id="GO:0008017">
    <property type="term" value="F:microtubule binding"/>
    <property type="evidence" value="ECO:0007669"/>
    <property type="project" value="InterPro"/>
</dbReference>
<comment type="caution">
    <text evidence="10">The sequence shown here is derived from an EMBL/GenBank/DDBJ whole genome shotgun (WGS) entry which is preliminary data.</text>
</comment>
<feature type="compositionally biased region" description="Basic and acidic residues" evidence="8">
    <location>
        <begin position="583"/>
        <end position="592"/>
    </location>
</feature>
<feature type="compositionally biased region" description="Polar residues" evidence="8">
    <location>
        <begin position="479"/>
        <end position="505"/>
    </location>
</feature>
<proteinExistence type="inferred from homology"/>
<feature type="compositionally biased region" description="Low complexity" evidence="8">
    <location>
        <begin position="512"/>
        <end position="546"/>
    </location>
</feature>
<evidence type="ECO:0000256" key="1">
    <source>
        <dbReference type="ARBA" id="ARBA00004245"/>
    </source>
</evidence>
<feature type="region of interest" description="Disordered" evidence="8">
    <location>
        <begin position="203"/>
        <end position="350"/>
    </location>
</feature>
<keyword evidence="5 7" id="KW-0175">Coiled coil</keyword>
<feature type="compositionally biased region" description="Polar residues" evidence="8">
    <location>
        <begin position="629"/>
        <end position="653"/>
    </location>
</feature>
<feature type="compositionally biased region" description="Polar residues" evidence="8">
    <location>
        <begin position="263"/>
        <end position="274"/>
    </location>
</feature>
<keyword evidence="6" id="KW-0206">Cytoskeleton</keyword>
<keyword evidence="3" id="KW-0963">Cytoplasm</keyword>
<keyword evidence="4" id="KW-0493">Microtubule</keyword>
<feature type="compositionally biased region" description="Low complexity" evidence="8">
    <location>
        <begin position="296"/>
        <end position="344"/>
    </location>
</feature>
<feature type="region of interest" description="Disordered" evidence="8">
    <location>
        <begin position="453"/>
        <end position="696"/>
    </location>
</feature>
<evidence type="ECO:0000256" key="8">
    <source>
        <dbReference type="SAM" id="MobiDB-lite"/>
    </source>
</evidence>
<evidence type="ECO:0000256" key="2">
    <source>
        <dbReference type="ARBA" id="ARBA00007429"/>
    </source>
</evidence>
<evidence type="ECO:0000256" key="4">
    <source>
        <dbReference type="ARBA" id="ARBA00022701"/>
    </source>
</evidence>
<dbReference type="GO" id="GO:0005874">
    <property type="term" value="C:microtubule"/>
    <property type="evidence" value="ECO:0007669"/>
    <property type="project" value="UniProtKB-KW"/>
</dbReference>
<feature type="compositionally biased region" description="Low complexity" evidence="8">
    <location>
        <begin position="275"/>
        <end position="284"/>
    </location>
</feature>
<organism evidence="10 11">
    <name type="scientific">Leucocoprinus birnbaumii</name>
    <dbReference type="NCBI Taxonomy" id="56174"/>
    <lineage>
        <taxon>Eukaryota</taxon>
        <taxon>Fungi</taxon>
        <taxon>Dikarya</taxon>
        <taxon>Basidiomycota</taxon>
        <taxon>Agaricomycotina</taxon>
        <taxon>Agaricomycetes</taxon>
        <taxon>Agaricomycetidae</taxon>
        <taxon>Agaricales</taxon>
        <taxon>Agaricineae</taxon>
        <taxon>Agaricaceae</taxon>
        <taxon>Leucocoprinus</taxon>
    </lineage>
</organism>
<feature type="compositionally biased region" description="Basic and acidic residues" evidence="8">
    <location>
        <begin position="413"/>
        <end position="437"/>
    </location>
</feature>
<evidence type="ECO:0000313" key="11">
    <source>
        <dbReference type="Proteomes" id="UP001213000"/>
    </source>
</evidence>
<dbReference type="GO" id="GO:0051642">
    <property type="term" value="P:centrosome localization"/>
    <property type="evidence" value="ECO:0007669"/>
    <property type="project" value="TreeGrafter"/>
</dbReference>
<feature type="domain" description="NUDE" evidence="9">
    <location>
        <begin position="149"/>
        <end position="259"/>
    </location>
</feature>
<accession>A0AAD5VG28</accession>
<evidence type="ECO:0000259" key="9">
    <source>
        <dbReference type="Pfam" id="PF04880"/>
    </source>
</evidence>
<sequence length="696" mass="75066">MTAVLSATDALRKERHLSSDDSQFDYSSATTDWRAKYHEIVDILAHTREELEDFQATSRELEAEMEADLDRSAKLEKELREKVGKAEMERDDWKSKYMTLQTTHNTTTTSLQRELDRLRQEHQQTKTALRDLELGADDLERSKRVTSSSLVDMEAKYTKTLEEKILLEHELLEKASLEEEMQRMKDELRDAQDEIAILREQVASANTPSSAPSPPVEEKPPSKSSSSLQQFPNISIPSDEDLLHSSLPGELQLSDLSPVLESMPSTATSTPKPNSSSQSSAQSAIFQRAGLNSRKPTSLPSPISTIPRSTTLPSLSGPRTPVTTRVPLPTSRTVSSSSTSAATTKNKGVQMVSEMRARVRVLEQKIHTRVPRLRMGSITGRANAALTPVNALGSSSSSSSGSLATTAKTSLDSIRRSVDSRRSNDSELRKDKAKDAADTSGWVLVLEDSPSPVKIRERERQKERRRLSSPSAPSAYRSGTSNPGTTAPSPTFGKSASLTQSTMNIGTRRPASRLSGASLSTATTGSSLPTPTSRPATPTMLPLPTAGLYTSTPGIGLKRSTGPGGANPFSGPKRSSLGSTNRHSSDFLRNDRPPTLPGLSRPGSSTPASTTSSRSSNYDEMKSLPHLPSQLSFSPNATVRQPKRTSGGNSMLTKSRIGRPGGVGPRKSGNTSGAESGFSSGDALDIKDLRSPKQGS</sequence>
<feature type="coiled-coil region" evidence="7">
    <location>
        <begin position="167"/>
        <end position="201"/>
    </location>
</feature>